<evidence type="ECO:0000313" key="5">
    <source>
        <dbReference type="Proteomes" id="UP000094412"/>
    </source>
</evidence>
<evidence type="ECO:0000256" key="1">
    <source>
        <dbReference type="ARBA" id="ARBA00006484"/>
    </source>
</evidence>
<dbReference type="PANTHER" id="PTHR43669">
    <property type="entry name" value="5-KETO-D-GLUCONATE 5-REDUCTASE"/>
    <property type="match status" value="1"/>
</dbReference>
<evidence type="ECO:0000313" key="4">
    <source>
        <dbReference type="EMBL" id="OCX18714.1"/>
    </source>
</evidence>
<dbReference type="SUPFAM" id="SSF51735">
    <property type="entry name" value="NAD(P)-binding Rossmann-fold domains"/>
    <property type="match status" value="1"/>
</dbReference>
<dbReference type="NCBIfam" id="NF006192">
    <property type="entry name" value="PRK08324.1-6"/>
    <property type="match status" value="1"/>
</dbReference>
<keyword evidence="2" id="KW-0560">Oxidoreductase</keyword>
<dbReference type="GO" id="GO:0016491">
    <property type="term" value="F:oxidoreductase activity"/>
    <property type="evidence" value="ECO:0007669"/>
    <property type="project" value="UniProtKB-KW"/>
</dbReference>
<organism evidence="4 5">
    <name type="scientific">Mesorhizobium hungaricum</name>
    <dbReference type="NCBI Taxonomy" id="1566387"/>
    <lineage>
        <taxon>Bacteria</taxon>
        <taxon>Pseudomonadati</taxon>
        <taxon>Pseudomonadota</taxon>
        <taxon>Alphaproteobacteria</taxon>
        <taxon>Hyphomicrobiales</taxon>
        <taxon>Phyllobacteriaceae</taxon>
        <taxon>Mesorhizobium</taxon>
    </lineage>
</organism>
<reference evidence="4 5" key="1">
    <citation type="submission" date="2016-08" db="EMBL/GenBank/DDBJ databases">
        <title>Whole genome sequence of Mesorhizobium sp. strain UASWS1009 isolated from industrial sewage.</title>
        <authorList>
            <person name="Crovadore J."/>
            <person name="Calmin G."/>
            <person name="Chablais R."/>
            <person name="Cochard B."/>
            <person name="Lefort F."/>
        </authorList>
    </citation>
    <scope>NUCLEOTIDE SEQUENCE [LARGE SCALE GENOMIC DNA]</scope>
    <source>
        <strain evidence="4 5">UASWS1009</strain>
    </source>
</reference>
<dbReference type="Proteomes" id="UP000094412">
    <property type="component" value="Unassembled WGS sequence"/>
</dbReference>
<dbReference type="STRING" id="1566387.QV13_10710"/>
<evidence type="ECO:0000256" key="2">
    <source>
        <dbReference type="ARBA" id="ARBA00023002"/>
    </source>
</evidence>
<dbReference type="Pfam" id="PF00106">
    <property type="entry name" value="adh_short"/>
    <property type="match status" value="1"/>
</dbReference>
<dbReference type="InterPro" id="IPR002347">
    <property type="entry name" value="SDR_fam"/>
</dbReference>
<name>A0A1C2DVD6_9HYPH</name>
<dbReference type="SMART" id="SM01007">
    <property type="entry name" value="Aldolase_II"/>
    <property type="match status" value="1"/>
</dbReference>
<dbReference type="Pfam" id="PF00596">
    <property type="entry name" value="Aldolase_II"/>
    <property type="match status" value="1"/>
</dbReference>
<proteinExistence type="inferred from homology"/>
<feature type="domain" description="Class II aldolase/adducin N-terminal" evidence="3">
    <location>
        <begin position="28"/>
        <end position="228"/>
    </location>
</feature>
<dbReference type="SUPFAM" id="SSF53639">
    <property type="entry name" value="AraD/HMP-PK domain-like"/>
    <property type="match status" value="1"/>
</dbReference>
<dbReference type="PANTHER" id="PTHR43669:SF3">
    <property type="entry name" value="ALCOHOL DEHYDROGENASE, PUTATIVE (AFU_ORTHOLOGUE AFUA_3G03445)-RELATED"/>
    <property type="match status" value="1"/>
</dbReference>
<dbReference type="AlphaFoldDB" id="A0A1C2DVD6"/>
<accession>A0A1C2DVD6</accession>
<dbReference type="Gene3D" id="3.40.50.720">
    <property type="entry name" value="NAD(P)-binding Rossmann-like Domain"/>
    <property type="match status" value="1"/>
</dbReference>
<dbReference type="EMBL" id="MDEO01000031">
    <property type="protein sequence ID" value="OCX18714.1"/>
    <property type="molecule type" value="Genomic_DNA"/>
</dbReference>
<dbReference type="Gene3D" id="3.40.225.10">
    <property type="entry name" value="Class II aldolase/adducin N-terminal domain"/>
    <property type="match status" value="1"/>
</dbReference>
<protein>
    <submittedName>
        <fullName evidence="4">Short-chain dehydrogenase</fullName>
    </submittedName>
</protein>
<dbReference type="OrthoDB" id="9774430at2"/>
<sequence length="685" mass="72677">MKNLWNDAEAEAVVKTYAAKGVGRDLALRVYTTRLLGGEPRLVLHGGGNTSVKTKVTDFVGDEWDVLCVKGSGWDMAVIEPQGLPAVKMAPLLKARKLNSLGDEDMVALQRANLIDPSSPNPSVETLLHAFLPHKFVDHTHSTAILAIVDQGADSEALSKKVFGNKMGFVPYIKPGFDLAKVAADVYDADPSVEGLILDKHGIFTFGDDAKHAYDLMIHYVTMAEDYVAKNGANPLKPAALPAKLARPEEIASMLRGAVAVSRGEGRFDRMVSDFRTSDAILEFVNSAAIADYAAAGVSTPDLSIRIKTGPMVLPAPDAGDLAAYKAEVGKRVAAYMADYTRYFEENDALDDVKRTMLDPMPRLSLVPGLGMFGHGRTLKDAKIASDVGEMWIEAVRGAASVGTFRPLAKSDLFPLEYWSLEQAKLASNKPKPLTGQVVLITGGAGAIGAATAKAFAREGAHVVVVDLDGAKAAEAAKAAGNNSIGVGGDITKPAEVRAAFDQAVKTFGGIDIVVSNAGAAWEGMIADIDDALLRKSFELNFFAHQNVAQNAVRIMREQGTGGVLLFNASKQAVNPGAKFGAYGLPKAATLFLSRQYALEYGPIGIRSNAVNADRIRSGLLTDAMIASRSTARGLSEKDYMSGNLLGQEVTAEDVAQAFLHQALAERTTADVTTVDGGNIAAAMR</sequence>
<dbReference type="PRINTS" id="PR00081">
    <property type="entry name" value="GDHRDH"/>
</dbReference>
<dbReference type="InterPro" id="IPR036291">
    <property type="entry name" value="NAD(P)-bd_dom_sf"/>
</dbReference>
<dbReference type="InterPro" id="IPR001303">
    <property type="entry name" value="Aldolase_II/adducin_N"/>
</dbReference>
<evidence type="ECO:0000259" key="3">
    <source>
        <dbReference type="SMART" id="SM01007"/>
    </source>
</evidence>
<keyword evidence="5" id="KW-1185">Reference proteome</keyword>
<dbReference type="RefSeq" id="WP_024927157.1">
    <property type="nucleotide sequence ID" value="NZ_MDEO01000031.1"/>
</dbReference>
<comment type="similarity">
    <text evidence="1">Belongs to the short-chain dehydrogenases/reductases (SDR) family.</text>
</comment>
<dbReference type="InterPro" id="IPR036409">
    <property type="entry name" value="Aldolase_II/adducin_N_sf"/>
</dbReference>
<gene>
    <name evidence="4" type="ORF">QV13_10710</name>
</gene>
<comment type="caution">
    <text evidence="4">The sequence shown here is derived from an EMBL/GenBank/DDBJ whole genome shotgun (WGS) entry which is preliminary data.</text>
</comment>